<comment type="similarity">
    <text evidence="1 11">Belongs to the DnaX/STICHEL family.</text>
</comment>
<reference evidence="14 15" key="1">
    <citation type="submission" date="2020-04" db="EMBL/GenBank/DDBJ databases">
        <title>Thalassotalea sp. M1531, isolated from the surface of marine red alga.</title>
        <authorList>
            <person name="Pang L."/>
            <person name="Lu D.-C."/>
        </authorList>
    </citation>
    <scope>NUCLEOTIDE SEQUENCE [LARGE SCALE GENOMIC DNA]</scope>
    <source>
        <strain evidence="14 15">M1531</strain>
    </source>
</reference>
<keyword evidence="5" id="KW-0479">Metal-binding</keyword>
<dbReference type="CDD" id="cd00009">
    <property type="entry name" value="AAA"/>
    <property type="match status" value="1"/>
</dbReference>
<dbReference type="CDD" id="cd18137">
    <property type="entry name" value="HLD_clamp_pol_III_gamma_tau"/>
    <property type="match status" value="1"/>
</dbReference>
<keyword evidence="3 11" id="KW-0548">Nucleotidyltransferase</keyword>
<dbReference type="Proteomes" id="UP000568664">
    <property type="component" value="Unassembled WGS sequence"/>
</dbReference>
<dbReference type="SUPFAM" id="SSF48019">
    <property type="entry name" value="post-AAA+ oligomerization domain-like"/>
    <property type="match status" value="1"/>
</dbReference>
<dbReference type="GO" id="GO:0005524">
    <property type="term" value="F:ATP binding"/>
    <property type="evidence" value="ECO:0007669"/>
    <property type="project" value="UniProtKB-KW"/>
</dbReference>
<evidence type="ECO:0000256" key="4">
    <source>
        <dbReference type="ARBA" id="ARBA00022705"/>
    </source>
</evidence>
<dbReference type="Gene3D" id="3.40.50.300">
    <property type="entry name" value="P-loop containing nucleotide triphosphate hydrolases"/>
    <property type="match status" value="1"/>
</dbReference>
<dbReference type="NCBIfam" id="NF004046">
    <property type="entry name" value="PRK05563.1"/>
    <property type="match status" value="1"/>
</dbReference>
<dbReference type="PANTHER" id="PTHR11669:SF0">
    <property type="entry name" value="PROTEIN STICHEL-LIKE 2"/>
    <property type="match status" value="1"/>
</dbReference>
<evidence type="ECO:0000256" key="3">
    <source>
        <dbReference type="ARBA" id="ARBA00022695"/>
    </source>
</evidence>
<dbReference type="Gene3D" id="3.30.300.150">
    <property type="entry name" value="DNA polymerase III, tau subunit, domain V"/>
    <property type="match status" value="1"/>
</dbReference>
<dbReference type="GO" id="GO:0003887">
    <property type="term" value="F:DNA-directed DNA polymerase activity"/>
    <property type="evidence" value="ECO:0007669"/>
    <property type="project" value="UniProtKB-KW"/>
</dbReference>
<dbReference type="Pfam" id="PF22608">
    <property type="entry name" value="DNAX_ATPase_lid"/>
    <property type="match status" value="1"/>
</dbReference>
<dbReference type="FunFam" id="1.20.272.10:FF:000003">
    <property type="entry name" value="DNA polymerase III subunit gamma/tau"/>
    <property type="match status" value="1"/>
</dbReference>
<evidence type="ECO:0000259" key="13">
    <source>
        <dbReference type="SMART" id="SM00382"/>
    </source>
</evidence>
<evidence type="ECO:0000256" key="7">
    <source>
        <dbReference type="ARBA" id="ARBA00022833"/>
    </source>
</evidence>
<evidence type="ECO:0000256" key="5">
    <source>
        <dbReference type="ARBA" id="ARBA00022723"/>
    </source>
</evidence>
<evidence type="ECO:0000256" key="10">
    <source>
        <dbReference type="ARBA" id="ARBA00049244"/>
    </source>
</evidence>
<dbReference type="InterPro" id="IPR045085">
    <property type="entry name" value="HLD_clamp_pol_III_gamma_tau"/>
</dbReference>
<dbReference type="RefSeq" id="WP_169076701.1">
    <property type="nucleotide sequence ID" value="NZ_JABBXH010000008.1"/>
</dbReference>
<dbReference type="InterPro" id="IPR022754">
    <property type="entry name" value="DNA_pol_III_gamma-3"/>
</dbReference>
<dbReference type="GO" id="GO:0046872">
    <property type="term" value="F:metal ion binding"/>
    <property type="evidence" value="ECO:0007669"/>
    <property type="project" value="UniProtKB-KW"/>
</dbReference>
<evidence type="ECO:0000313" key="14">
    <source>
        <dbReference type="EMBL" id="NMP33382.1"/>
    </source>
</evidence>
<proteinExistence type="inferred from homology"/>
<dbReference type="FunFam" id="3.40.50.300:FF:000014">
    <property type="entry name" value="DNA polymerase III subunit gamma/tau"/>
    <property type="match status" value="1"/>
</dbReference>
<comment type="subunit">
    <text evidence="11">DNA polymerase III contains a core (composed of alpha, epsilon and theta chains) that associates with a tau subunit. This core dimerizes to form the POLIII' complex. PolIII' associates with the gamma complex (composed of gamma, delta, delta', psi and chi chains) and with the beta chain to form the complete DNA polymerase III complex.</text>
</comment>
<evidence type="ECO:0000256" key="6">
    <source>
        <dbReference type="ARBA" id="ARBA00022741"/>
    </source>
</evidence>
<evidence type="ECO:0000256" key="8">
    <source>
        <dbReference type="ARBA" id="ARBA00022840"/>
    </source>
</evidence>
<dbReference type="Gene3D" id="1.10.8.60">
    <property type="match status" value="1"/>
</dbReference>
<dbReference type="InterPro" id="IPR027417">
    <property type="entry name" value="P-loop_NTPase"/>
</dbReference>
<dbReference type="Pfam" id="PF13177">
    <property type="entry name" value="DNA_pol3_delta2"/>
    <property type="match status" value="1"/>
</dbReference>
<dbReference type="GO" id="GO:0006261">
    <property type="term" value="P:DNA-templated DNA replication"/>
    <property type="evidence" value="ECO:0007669"/>
    <property type="project" value="TreeGrafter"/>
</dbReference>
<dbReference type="Pfam" id="PF12170">
    <property type="entry name" value="DNA_pol3_tau_5"/>
    <property type="match status" value="1"/>
</dbReference>
<keyword evidence="8 11" id="KW-0067">ATP-binding</keyword>
<comment type="catalytic activity">
    <reaction evidence="10 11">
        <text>DNA(n) + a 2'-deoxyribonucleoside 5'-triphosphate = DNA(n+1) + diphosphate</text>
        <dbReference type="Rhea" id="RHEA:22508"/>
        <dbReference type="Rhea" id="RHEA-COMP:17339"/>
        <dbReference type="Rhea" id="RHEA-COMP:17340"/>
        <dbReference type="ChEBI" id="CHEBI:33019"/>
        <dbReference type="ChEBI" id="CHEBI:61560"/>
        <dbReference type="ChEBI" id="CHEBI:173112"/>
        <dbReference type="EC" id="2.7.7.7"/>
    </reaction>
</comment>
<feature type="domain" description="AAA+ ATPase" evidence="13">
    <location>
        <begin position="37"/>
        <end position="178"/>
    </location>
</feature>
<dbReference type="GO" id="GO:0009360">
    <property type="term" value="C:DNA polymerase III complex"/>
    <property type="evidence" value="ECO:0007669"/>
    <property type="project" value="InterPro"/>
</dbReference>
<dbReference type="FunFam" id="1.10.8.60:FF:000013">
    <property type="entry name" value="DNA polymerase III subunit gamma/tau"/>
    <property type="match status" value="1"/>
</dbReference>
<dbReference type="PANTHER" id="PTHR11669">
    <property type="entry name" value="REPLICATION FACTOR C / DNA POLYMERASE III GAMMA-TAU SUBUNIT"/>
    <property type="match status" value="1"/>
</dbReference>
<keyword evidence="15" id="KW-1185">Reference proteome</keyword>
<dbReference type="SUPFAM" id="SSF52540">
    <property type="entry name" value="P-loop containing nucleoside triphosphate hydrolases"/>
    <property type="match status" value="1"/>
</dbReference>
<evidence type="ECO:0000256" key="12">
    <source>
        <dbReference type="SAM" id="MobiDB-lite"/>
    </source>
</evidence>
<keyword evidence="6 11" id="KW-0547">Nucleotide-binding</keyword>
<dbReference type="InterPro" id="IPR003593">
    <property type="entry name" value="AAA+_ATPase"/>
</dbReference>
<comment type="function">
    <text evidence="11">DNA polymerase III is a complex, multichain enzyme responsible for most of the replicative synthesis in bacteria. This DNA polymerase also exhibits 3' to 5' exonuclease activity.</text>
</comment>
<dbReference type="NCBIfam" id="NF005942">
    <property type="entry name" value="PRK07994.1"/>
    <property type="match status" value="1"/>
</dbReference>
<evidence type="ECO:0000256" key="1">
    <source>
        <dbReference type="ARBA" id="ARBA00006360"/>
    </source>
</evidence>
<dbReference type="InterPro" id="IPR008921">
    <property type="entry name" value="DNA_pol3_clamp-load_cplx_C"/>
</dbReference>
<gene>
    <name evidence="11 14" type="primary">dnaX</name>
    <name evidence="14" type="ORF">HII17_17680</name>
</gene>
<dbReference type="InterPro" id="IPR012763">
    <property type="entry name" value="DNA_pol_III_sug/sutau_N"/>
</dbReference>
<name>A0A7Y0LFP1_9GAMM</name>
<dbReference type="SMART" id="SM00382">
    <property type="entry name" value="AAA"/>
    <property type="match status" value="1"/>
</dbReference>
<dbReference type="Pfam" id="PF12169">
    <property type="entry name" value="DNA_pol3_gamma3"/>
    <property type="match status" value="1"/>
</dbReference>
<feature type="compositionally biased region" description="Basic and acidic residues" evidence="12">
    <location>
        <begin position="574"/>
        <end position="594"/>
    </location>
</feature>
<dbReference type="EMBL" id="JABBXH010000008">
    <property type="protein sequence ID" value="NMP33382.1"/>
    <property type="molecule type" value="Genomic_DNA"/>
</dbReference>
<dbReference type="Gene3D" id="1.20.272.10">
    <property type="match status" value="1"/>
</dbReference>
<dbReference type="EC" id="2.7.7.7" evidence="11"/>
<comment type="caution">
    <text evidence="14">The sequence shown here is derived from an EMBL/GenBank/DDBJ whole genome shotgun (WGS) entry which is preliminary data.</text>
</comment>
<dbReference type="InterPro" id="IPR021029">
    <property type="entry name" value="DNA_pol_III_tau_dom-5"/>
</dbReference>
<evidence type="ECO:0000313" key="15">
    <source>
        <dbReference type="Proteomes" id="UP000568664"/>
    </source>
</evidence>
<evidence type="ECO:0000256" key="11">
    <source>
        <dbReference type="RuleBase" id="RU364063"/>
    </source>
</evidence>
<keyword evidence="9 11" id="KW-0239">DNA-directed DNA polymerase</keyword>
<accession>A0A7Y0LFP1</accession>
<keyword evidence="2 11" id="KW-0808">Transferase</keyword>
<evidence type="ECO:0000256" key="9">
    <source>
        <dbReference type="ARBA" id="ARBA00022932"/>
    </source>
</evidence>
<dbReference type="GO" id="GO:0003677">
    <property type="term" value="F:DNA binding"/>
    <property type="evidence" value="ECO:0007669"/>
    <property type="project" value="InterPro"/>
</dbReference>
<keyword evidence="4 11" id="KW-0235">DNA replication</keyword>
<evidence type="ECO:0000256" key="2">
    <source>
        <dbReference type="ARBA" id="ARBA00022679"/>
    </source>
</evidence>
<protein>
    <recommendedName>
        <fullName evidence="11">DNA polymerase III subunit gamma/tau</fullName>
        <ecNumber evidence="11">2.7.7.7</ecNumber>
    </recommendedName>
</protein>
<dbReference type="AlphaFoldDB" id="A0A7Y0LFP1"/>
<keyword evidence="7" id="KW-0862">Zinc</keyword>
<organism evidence="14 15">
    <name type="scientific">Thalassotalea algicola</name>
    <dbReference type="NCBI Taxonomy" id="2716224"/>
    <lineage>
        <taxon>Bacteria</taxon>
        <taxon>Pseudomonadati</taxon>
        <taxon>Pseudomonadota</taxon>
        <taxon>Gammaproteobacteria</taxon>
        <taxon>Alteromonadales</taxon>
        <taxon>Colwelliaceae</taxon>
        <taxon>Thalassotalea</taxon>
    </lineage>
</organism>
<dbReference type="InterPro" id="IPR050238">
    <property type="entry name" value="DNA_Rep/Repair_Clamp_Loader"/>
</dbReference>
<dbReference type="InterPro" id="IPR038249">
    <property type="entry name" value="PolIII_tau_V_sf"/>
</dbReference>
<feature type="region of interest" description="Disordered" evidence="12">
    <location>
        <begin position="569"/>
        <end position="594"/>
    </location>
</feature>
<sequence>MSYQVLARKWRPKTFSELMGQEHVVSVLVNAISQQRLHHAYLFTGTRGVGKTTIARIFAKSLNCEVGVTAEPCGKCDICLDIDQGRFVDLLEIDAASRTKVDDTREILDNVQYAPTRGRYKVYLIDEVHMLSRSSFNALLKTLEEPPEHVKFILATTDPQKLPITVLSRCLQFHLKALSVSQIEQQLDKILSAESVTSENECLNMLAKAARGSMRDSLSLTDQAIAQGQGHITLANLQQMLGGIDQHWPYKILIALLKQDAQGLMELSKEIASFAPSYNRLFAELIQLLHHVALYQVVEQHFDLSPEHASLIKKFSQTMSAQDIQLYYQLALNGRKDLPYAFDEQAAFDMTLLRLLAFKPMAQADVAETQTETAQLPPNFDDVQLESTKIANNSGVIEENVPESTQLDTEILDELAATEEVASAKPVELIDQKEQVEQVGAEEYHLDNDDVTDEPTATLNAELLAVEQSAAEQHVAASFDKVEQHTSATAERIEDTAINENVAPTDSPSLIENNITEQIESISTKATEAPEATANEESVTKEISSPKIESGILSASVESALATRNMLRSRKKKLESEAKKSNDVETRPESSEKINKPKFEVPDIDSLPEQGFEIQSVDPSIVKKANQVDKWANMIDAMALNGRLRVLAQQAIISPSTTDEHLVLELNQSAKHLKTDVAMEQLQSFVSDHFSQSMQVEVNIVEDTVDDPLKIQGQINEKRYDYAKALLQEDPLIQRLQNEFQAVIDESTIIAR</sequence>
<dbReference type="NCBIfam" id="TIGR02397">
    <property type="entry name" value="dnaX_nterm"/>
    <property type="match status" value="1"/>
</dbReference>